<evidence type="ECO:0000313" key="4">
    <source>
        <dbReference type="Proteomes" id="UP000579250"/>
    </source>
</evidence>
<dbReference type="EMBL" id="JAAXPI010000058">
    <property type="protein sequence ID" value="NKZ07598.1"/>
    <property type="molecule type" value="Genomic_DNA"/>
</dbReference>
<keyword evidence="1" id="KW-0560">Oxidoreductase</keyword>
<sequence length="380" mass="40592">MARVLVAGAGPVGLTAALALARRGVPVTVLEAEPELAAESRASTFHPPSLEMLDELGVLDALLERGLVSRTFQYRERRGGVIAELDLSVLSGDTPYPFRVQCEQSKLTPILRDRLLALGGEVLFGAAVRAVLPHAGGVEVATAAGRLRGGWLIGADGAGSAVRRSLGIEFEGMTYPERFLVASTRTDVGGLLPGIAAVNYVFDPGEWLVLLRTPDHWRVLFPTPEGTPDAHELARLPDRLHGVADASWDVAHASLYRVHQRVAATFRAGRVLLAGDAAHVNNPLGGMGMNSGIHDAVRLAGALADVLDGGPEAALDAAAAARRDTARSFVQRVTHANWERMRSGDPGGYHEELRRLAADPVEMRRYLLRTSMIASLRDAA</sequence>
<proteinExistence type="predicted"/>
<dbReference type="AlphaFoldDB" id="A0A846ZAC2"/>
<dbReference type="PANTHER" id="PTHR43476:SF5">
    <property type="entry name" value="FAD-DEPENDENT MONOOXYGENASE"/>
    <property type="match status" value="1"/>
</dbReference>
<protein>
    <submittedName>
        <fullName evidence="3">FAD-dependent oxidoreductase</fullName>
    </submittedName>
</protein>
<evidence type="ECO:0000313" key="3">
    <source>
        <dbReference type="EMBL" id="NKZ07598.1"/>
    </source>
</evidence>
<organism evidence="3 4">
    <name type="scientific">Actinomadura latina</name>
    <dbReference type="NCBI Taxonomy" id="163603"/>
    <lineage>
        <taxon>Bacteria</taxon>
        <taxon>Bacillati</taxon>
        <taxon>Actinomycetota</taxon>
        <taxon>Actinomycetes</taxon>
        <taxon>Streptosporangiales</taxon>
        <taxon>Thermomonosporaceae</taxon>
        <taxon>Actinomadura</taxon>
    </lineage>
</organism>
<dbReference type="SUPFAM" id="SSF51905">
    <property type="entry name" value="FAD/NAD(P)-binding domain"/>
    <property type="match status" value="1"/>
</dbReference>
<dbReference type="GO" id="GO:0016491">
    <property type="term" value="F:oxidoreductase activity"/>
    <property type="evidence" value="ECO:0007669"/>
    <property type="project" value="UniProtKB-KW"/>
</dbReference>
<gene>
    <name evidence="3" type="ORF">HGB48_28270</name>
</gene>
<dbReference type="PANTHER" id="PTHR43476">
    <property type="entry name" value="3-(3-HYDROXY-PHENYL)PROPIONATE/3-HYDROXYCINNAMIC ACID HYDROXYLASE"/>
    <property type="match status" value="1"/>
</dbReference>
<dbReference type="InterPro" id="IPR036188">
    <property type="entry name" value="FAD/NAD-bd_sf"/>
</dbReference>
<dbReference type="RefSeq" id="WP_067630554.1">
    <property type="nucleotide sequence ID" value="NZ_JAAXPI010000058.1"/>
</dbReference>
<dbReference type="Gene3D" id="3.50.50.60">
    <property type="entry name" value="FAD/NAD(P)-binding domain"/>
    <property type="match status" value="1"/>
</dbReference>
<feature type="domain" description="FAD-binding" evidence="2">
    <location>
        <begin position="2"/>
        <end position="332"/>
    </location>
</feature>
<accession>A0A846ZAC2</accession>
<dbReference type="Proteomes" id="UP000579250">
    <property type="component" value="Unassembled WGS sequence"/>
</dbReference>
<keyword evidence="4" id="KW-1185">Reference proteome</keyword>
<dbReference type="Pfam" id="PF01494">
    <property type="entry name" value="FAD_binding_3"/>
    <property type="match status" value="1"/>
</dbReference>
<name>A0A846ZAC2_9ACTN</name>
<evidence type="ECO:0000259" key="2">
    <source>
        <dbReference type="Pfam" id="PF01494"/>
    </source>
</evidence>
<dbReference type="InterPro" id="IPR002938">
    <property type="entry name" value="FAD-bd"/>
</dbReference>
<dbReference type="PRINTS" id="PR00420">
    <property type="entry name" value="RNGMNOXGNASE"/>
</dbReference>
<dbReference type="Gene3D" id="3.30.70.2450">
    <property type="match status" value="1"/>
</dbReference>
<reference evidence="3 4" key="1">
    <citation type="submission" date="2020-04" db="EMBL/GenBank/DDBJ databases">
        <title>MicrobeNet Type strains.</title>
        <authorList>
            <person name="Nicholson A.C."/>
        </authorList>
    </citation>
    <scope>NUCLEOTIDE SEQUENCE [LARGE SCALE GENOMIC DNA]</scope>
    <source>
        <strain evidence="3 4">ATCC BAA-277</strain>
    </source>
</reference>
<dbReference type="GO" id="GO:0071949">
    <property type="term" value="F:FAD binding"/>
    <property type="evidence" value="ECO:0007669"/>
    <property type="project" value="InterPro"/>
</dbReference>
<comment type="caution">
    <text evidence="3">The sequence shown here is derived from an EMBL/GenBank/DDBJ whole genome shotgun (WGS) entry which is preliminary data.</text>
</comment>
<evidence type="ECO:0000256" key="1">
    <source>
        <dbReference type="ARBA" id="ARBA00023002"/>
    </source>
</evidence>
<dbReference type="InterPro" id="IPR050631">
    <property type="entry name" value="PheA/TfdB_FAD_monoxygenase"/>
</dbReference>